<dbReference type="SUPFAM" id="SSF48498">
    <property type="entry name" value="Tetracyclin repressor-like, C-terminal domain"/>
    <property type="match status" value="1"/>
</dbReference>
<evidence type="ECO:0000256" key="2">
    <source>
        <dbReference type="ARBA" id="ARBA00023125"/>
    </source>
</evidence>
<dbReference type="PANTHER" id="PTHR30055:SF234">
    <property type="entry name" value="HTH-TYPE TRANSCRIPTIONAL REGULATOR BETI"/>
    <property type="match status" value="1"/>
</dbReference>
<dbReference type="InterPro" id="IPR054126">
    <property type="entry name" value="CprB_TetR_C"/>
</dbReference>
<dbReference type="NCBIfam" id="NF041196">
    <property type="entry name" value="ScbR_bind_reg"/>
    <property type="match status" value="1"/>
</dbReference>
<feature type="DNA-binding region" description="H-T-H motif" evidence="4">
    <location>
        <begin position="47"/>
        <end position="66"/>
    </location>
</feature>
<protein>
    <submittedName>
        <fullName evidence="6">TetR/AcrR family transcriptional regulator</fullName>
    </submittedName>
</protein>
<dbReference type="KEGG" id="ria:C7V51_05960"/>
<proteinExistence type="predicted"/>
<dbReference type="PRINTS" id="PR00455">
    <property type="entry name" value="HTHTETR"/>
</dbReference>
<reference evidence="6 7" key="1">
    <citation type="submission" date="2018-03" db="EMBL/GenBank/DDBJ databases">
        <title>Bacteriophage NCPPB3778 and a type I-E CRISPR drive the evolution of the US Biological Select Agent, Rathayibacter toxicus.</title>
        <authorList>
            <person name="Davis E.W.II."/>
            <person name="Tabima J.F."/>
            <person name="Weisberg A.J."/>
            <person name="Dantas Lopes L."/>
            <person name="Wiseman M.S."/>
            <person name="Wiseman M.S."/>
            <person name="Pupko T."/>
            <person name="Belcher M.S."/>
            <person name="Sechler A.J."/>
            <person name="Tancos M.A."/>
            <person name="Schroeder B.K."/>
            <person name="Murray T.D."/>
            <person name="Luster D.G."/>
            <person name="Schneider W.L."/>
            <person name="Rogers E."/>
            <person name="Andreote F.D."/>
            <person name="Grunwald N.J."/>
            <person name="Putnam M.L."/>
            <person name="Chang J.H."/>
        </authorList>
    </citation>
    <scope>NUCLEOTIDE SEQUENCE [LARGE SCALE GENOMIC DNA]</scope>
    <source>
        <strain evidence="6 7">NCCPB 2253</strain>
    </source>
</reference>
<dbReference type="Proteomes" id="UP000283946">
    <property type="component" value="Chromosome"/>
</dbReference>
<sequence length="236" mass="26148">MWPTQGAVPTNSAYYWCMVQQARAHATREQLLDAAAILFGRHGYGAGIADIARTAGVNKGSLYFHFESKEHLAHEIIRLQHERSTAVDDSSLQNSPPIVRMIAITLRLARQALEEPTVKAGLRLTLDSSSFEVAPREPFTYWIQRFTELLEQAVDDGLVTSRVPPSHFARIAVSIYTGAQLVLKSLGQEEEFLTESVSDAWNALLPALLITADEQTISAILEEAMMLGERRTLTIG</sequence>
<dbReference type="Gene3D" id="1.10.357.10">
    <property type="entry name" value="Tetracycline Repressor, domain 2"/>
    <property type="match status" value="1"/>
</dbReference>
<evidence type="ECO:0000256" key="3">
    <source>
        <dbReference type="ARBA" id="ARBA00023163"/>
    </source>
</evidence>
<evidence type="ECO:0000256" key="1">
    <source>
        <dbReference type="ARBA" id="ARBA00023015"/>
    </source>
</evidence>
<keyword evidence="1" id="KW-0805">Transcription regulation</keyword>
<dbReference type="PANTHER" id="PTHR30055">
    <property type="entry name" value="HTH-TYPE TRANSCRIPTIONAL REGULATOR RUTR"/>
    <property type="match status" value="1"/>
</dbReference>
<keyword evidence="3" id="KW-0804">Transcription</keyword>
<accession>A0AAD1AC90</accession>
<evidence type="ECO:0000313" key="7">
    <source>
        <dbReference type="Proteomes" id="UP000283946"/>
    </source>
</evidence>
<dbReference type="InterPro" id="IPR050109">
    <property type="entry name" value="HTH-type_TetR-like_transc_reg"/>
</dbReference>
<dbReference type="InterPro" id="IPR001647">
    <property type="entry name" value="HTH_TetR"/>
</dbReference>
<dbReference type="InterPro" id="IPR009057">
    <property type="entry name" value="Homeodomain-like_sf"/>
</dbReference>
<dbReference type="GO" id="GO:0003700">
    <property type="term" value="F:DNA-binding transcription factor activity"/>
    <property type="evidence" value="ECO:0007669"/>
    <property type="project" value="TreeGrafter"/>
</dbReference>
<dbReference type="Pfam" id="PF21935">
    <property type="entry name" value="TetR_C_45"/>
    <property type="match status" value="1"/>
</dbReference>
<organism evidence="6 7">
    <name type="scientific">Rathayibacter iranicus</name>
    <dbReference type="NCBI Taxonomy" id="59737"/>
    <lineage>
        <taxon>Bacteria</taxon>
        <taxon>Bacillati</taxon>
        <taxon>Actinomycetota</taxon>
        <taxon>Actinomycetes</taxon>
        <taxon>Micrococcales</taxon>
        <taxon>Microbacteriaceae</taxon>
        <taxon>Rathayibacter</taxon>
    </lineage>
</organism>
<evidence type="ECO:0000256" key="4">
    <source>
        <dbReference type="PROSITE-ProRule" id="PRU00335"/>
    </source>
</evidence>
<gene>
    <name evidence="6" type="ORF">C7V51_05960</name>
</gene>
<dbReference type="Pfam" id="PF00440">
    <property type="entry name" value="TetR_N"/>
    <property type="match status" value="1"/>
</dbReference>
<dbReference type="InterPro" id="IPR036271">
    <property type="entry name" value="Tet_transcr_reg_TetR-rel_C_sf"/>
</dbReference>
<evidence type="ECO:0000313" key="6">
    <source>
        <dbReference type="EMBL" id="AZZ55474.1"/>
    </source>
</evidence>
<name>A0AAD1AC90_9MICO</name>
<dbReference type="AlphaFoldDB" id="A0AAD1AC90"/>
<feature type="domain" description="HTH tetR-type" evidence="5">
    <location>
        <begin position="25"/>
        <end position="84"/>
    </location>
</feature>
<keyword evidence="2 4" id="KW-0238">DNA-binding</keyword>
<dbReference type="PROSITE" id="PS50977">
    <property type="entry name" value="HTH_TETR_2"/>
    <property type="match status" value="1"/>
</dbReference>
<evidence type="ECO:0000259" key="5">
    <source>
        <dbReference type="PROSITE" id="PS50977"/>
    </source>
</evidence>
<dbReference type="GO" id="GO:0000976">
    <property type="term" value="F:transcription cis-regulatory region binding"/>
    <property type="evidence" value="ECO:0007669"/>
    <property type="project" value="TreeGrafter"/>
</dbReference>
<dbReference type="SUPFAM" id="SSF46689">
    <property type="entry name" value="Homeodomain-like"/>
    <property type="match status" value="1"/>
</dbReference>
<dbReference type="EMBL" id="CP028130">
    <property type="protein sequence ID" value="AZZ55474.1"/>
    <property type="molecule type" value="Genomic_DNA"/>
</dbReference>
<dbReference type="InterPro" id="IPR047923">
    <property type="entry name" value="ArpA-like"/>
</dbReference>